<reference evidence="5" key="1">
    <citation type="submission" date="2020-08" db="EMBL/GenBank/DDBJ databases">
        <authorList>
            <person name="Liu C."/>
            <person name="Sun Q."/>
        </authorList>
    </citation>
    <scope>NUCLEOTIDE SEQUENCE</scope>
    <source>
        <strain evidence="5">BX16</strain>
    </source>
</reference>
<dbReference type="Gene3D" id="3.30.565.10">
    <property type="entry name" value="Histidine kinase-like ATPase, C-terminal domain"/>
    <property type="match status" value="1"/>
</dbReference>
<comment type="caution">
    <text evidence="5">The sequence shown here is derived from an EMBL/GenBank/DDBJ whole genome shotgun (WGS) entry which is preliminary data.</text>
</comment>
<keyword evidence="6" id="KW-1185">Reference proteome</keyword>
<dbReference type="PANTHER" id="PTHR24421:SF59">
    <property type="entry name" value="OXYGEN SENSOR HISTIDINE KINASE NREB"/>
    <property type="match status" value="1"/>
</dbReference>
<evidence type="ECO:0000256" key="1">
    <source>
        <dbReference type="ARBA" id="ARBA00022679"/>
    </source>
</evidence>
<evidence type="ECO:0000256" key="4">
    <source>
        <dbReference type="SAM" id="Phobius"/>
    </source>
</evidence>
<dbReference type="InterPro" id="IPR050482">
    <property type="entry name" value="Sensor_HK_TwoCompSys"/>
</dbReference>
<accession>A0A923NCC4</accession>
<keyword evidence="4" id="KW-0472">Membrane</keyword>
<feature type="transmembrane region" description="Helical" evidence="4">
    <location>
        <begin position="42"/>
        <end position="60"/>
    </location>
</feature>
<sequence length="394" mass="43805">MLSILAAISFLSLSFLTAGTARQTFDEPMWAITRKWMDIPTAIVFAFIVFTSGYACWILWHELKYRKSTITRASVREGADMMSMGLCFFKEAGQLILVNLKMEKLSQLLCGVALQNGESFWQMISQGDLKSGARRSRIMDVPAVILPDGSAWIFDRKVICMNGEEIFQVTAMDATELYALSSKLKRENSVLRSMNARLKVYGRRVDELTRTQQRLAMKIQIHDSIGQNLMMTRYYLAQEAQGASRKDLTPILQRWLHTIALLRREVEPDESKGAFQYLTDAAGSAGVEVLLQGEMPEDDRAVELITAAGAEALTNAVRHAGAKQLRVNVSQTDLVCSAVFTNDGRRPAKPLQEGGGLKGLRRRIEGEGGTMTVSADPEFTLTVTIPKEGKVNVI</sequence>
<dbReference type="GO" id="GO:0016301">
    <property type="term" value="F:kinase activity"/>
    <property type="evidence" value="ECO:0007669"/>
    <property type="project" value="UniProtKB-KW"/>
</dbReference>
<dbReference type="AlphaFoldDB" id="A0A923NCC4"/>
<proteinExistence type="predicted"/>
<dbReference type="EMBL" id="JACRWC010000035">
    <property type="protein sequence ID" value="MBC5998814.1"/>
    <property type="molecule type" value="Genomic_DNA"/>
</dbReference>
<evidence type="ECO:0000313" key="6">
    <source>
        <dbReference type="Proteomes" id="UP000644115"/>
    </source>
</evidence>
<dbReference type="Proteomes" id="UP000644115">
    <property type="component" value="Unassembled WGS sequence"/>
</dbReference>
<dbReference type="CDD" id="cd16917">
    <property type="entry name" value="HATPase_UhpB-NarQ-NarX-like"/>
    <property type="match status" value="1"/>
</dbReference>
<keyword evidence="3" id="KW-0902">Two-component regulatory system</keyword>
<evidence type="ECO:0000256" key="2">
    <source>
        <dbReference type="ARBA" id="ARBA00022777"/>
    </source>
</evidence>
<organism evidence="5 6">
    <name type="scientific">Lentihominibacter faecis</name>
    <dbReference type="NCBI Taxonomy" id="2764712"/>
    <lineage>
        <taxon>Bacteria</taxon>
        <taxon>Bacillati</taxon>
        <taxon>Bacillota</taxon>
        <taxon>Clostridia</taxon>
        <taxon>Peptostreptococcales</taxon>
        <taxon>Anaerovoracaceae</taxon>
        <taxon>Lentihominibacter</taxon>
    </lineage>
</organism>
<evidence type="ECO:0000313" key="5">
    <source>
        <dbReference type="EMBL" id="MBC5998814.1"/>
    </source>
</evidence>
<evidence type="ECO:0000256" key="3">
    <source>
        <dbReference type="ARBA" id="ARBA00023012"/>
    </source>
</evidence>
<keyword evidence="4" id="KW-0812">Transmembrane</keyword>
<protein>
    <submittedName>
        <fullName evidence="5">Uncharacterized protein</fullName>
    </submittedName>
</protein>
<keyword evidence="1" id="KW-0808">Transferase</keyword>
<dbReference type="GO" id="GO:0000160">
    <property type="term" value="P:phosphorelay signal transduction system"/>
    <property type="evidence" value="ECO:0007669"/>
    <property type="project" value="UniProtKB-KW"/>
</dbReference>
<keyword evidence="4" id="KW-1133">Transmembrane helix</keyword>
<name>A0A923NCC4_9FIRM</name>
<gene>
    <name evidence="5" type="ORF">H8876_02185</name>
</gene>
<keyword evidence="2" id="KW-0418">Kinase</keyword>
<dbReference type="InterPro" id="IPR036890">
    <property type="entry name" value="HATPase_C_sf"/>
</dbReference>
<dbReference type="PANTHER" id="PTHR24421">
    <property type="entry name" value="NITRATE/NITRITE SENSOR PROTEIN NARX-RELATED"/>
    <property type="match status" value="1"/>
</dbReference>